<organism evidence="1 2">
    <name type="scientific">Pluteus cervinus</name>
    <dbReference type="NCBI Taxonomy" id="181527"/>
    <lineage>
        <taxon>Eukaryota</taxon>
        <taxon>Fungi</taxon>
        <taxon>Dikarya</taxon>
        <taxon>Basidiomycota</taxon>
        <taxon>Agaricomycotina</taxon>
        <taxon>Agaricomycetes</taxon>
        <taxon>Agaricomycetidae</taxon>
        <taxon>Agaricales</taxon>
        <taxon>Pluteineae</taxon>
        <taxon>Pluteaceae</taxon>
        <taxon>Pluteus</taxon>
    </lineage>
</organism>
<dbReference type="EMBL" id="ML208292">
    <property type="protein sequence ID" value="TFK71899.1"/>
    <property type="molecule type" value="Genomic_DNA"/>
</dbReference>
<protein>
    <submittedName>
        <fullName evidence="1">Uncharacterized protein</fullName>
    </submittedName>
</protein>
<name>A0ACD3B2T0_9AGAR</name>
<evidence type="ECO:0000313" key="2">
    <source>
        <dbReference type="Proteomes" id="UP000308600"/>
    </source>
</evidence>
<gene>
    <name evidence="1" type="ORF">BDN72DRAFT_957753</name>
</gene>
<sequence>MSNSLSIAAEHEAPLPTADDFAIMLGIREGPSPFITRFWVHEGERNDDLVNFVGQCSAQTVLRDAIFAEFGAKYLPATVNRFVEADFELPLPPTTPPAAFRLYNVYFEAMFGVLRVHPSYFAKYLRSKHPIASQGKKLARVIAERVAEMAPMLYEDTIIDPNYEEALGCVLEVLVIVLHVFADVQEPIPGDVNVTLLVFFQACKRSQNRDVRDNGQTLSMLLTVGHPTSPEILRIHRMTRGRDKCRLPECDKSTNLRVCAGCKTVCYCSPEHQRAHWSSKTSSPHKKCCYPTVY</sequence>
<reference evidence="1 2" key="1">
    <citation type="journal article" date="2019" name="Nat. Ecol. Evol.">
        <title>Megaphylogeny resolves global patterns of mushroom evolution.</title>
        <authorList>
            <person name="Varga T."/>
            <person name="Krizsan K."/>
            <person name="Foldi C."/>
            <person name="Dima B."/>
            <person name="Sanchez-Garcia M."/>
            <person name="Sanchez-Ramirez S."/>
            <person name="Szollosi G.J."/>
            <person name="Szarkandi J.G."/>
            <person name="Papp V."/>
            <person name="Albert L."/>
            <person name="Andreopoulos W."/>
            <person name="Angelini C."/>
            <person name="Antonin V."/>
            <person name="Barry K.W."/>
            <person name="Bougher N.L."/>
            <person name="Buchanan P."/>
            <person name="Buyck B."/>
            <person name="Bense V."/>
            <person name="Catcheside P."/>
            <person name="Chovatia M."/>
            <person name="Cooper J."/>
            <person name="Damon W."/>
            <person name="Desjardin D."/>
            <person name="Finy P."/>
            <person name="Geml J."/>
            <person name="Haridas S."/>
            <person name="Hughes K."/>
            <person name="Justo A."/>
            <person name="Karasinski D."/>
            <person name="Kautmanova I."/>
            <person name="Kiss B."/>
            <person name="Kocsube S."/>
            <person name="Kotiranta H."/>
            <person name="LaButti K.M."/>
            <person name="Lechner B.E."/>
            <person name="Liimatainen K."/>
            <person name="Lipzen A."/>
            <person name="Lukacs Z."/>
            <person name="Mihaltcheva S."/>
            <person name="Morgado L.N."/>
            <person name="Niskanen T."/>
            <person name="Noordeloos M.E."/>
            <person name="Ohm R.A."/>
            <person name="Ortiz-Santana B."/>
            <person name="Ovrebo C."/>
            <person name="Racz N."/>
            <person name="Riley R."/>
            <person name="Savchenko A."/>
            <person name="Shiryaev A."/>
            <person name="Soop K."/>
            <person name="Spirin V."/>
            <person name="Szebenyi C."/>
            <person name="Tomsovsky M."/>
            <person name="Tulloss R.E."/>
            <person name="Uehling J."/>
            <person name="Grigoriev I.V."/>
            <person name="Vagvolgyi C."/>
            <person name="Papp T."/>
            <person name="Martin F.M."/>
            <person name="Miettinen O."/>
            <person name="Hibbett D.S."/>
            <person name="Nagy L.G."/>
        </authorList>
    </citation>
    <scope>NUCLEOTIDE SEQUENCE [LARGE SCALE GENOMIC DNA]</scope>
    <source>
        <strain evidence="1 2">NL-1719</strain>
    </source>
</reference>
<proteinExistence type="predicted"/>
<evidence type="ECO:0000313" key="1">
    <source>
        <dbReference type="EMBL" id="TFK71899.1"/>
    </source>
</evidence>
<keyword evidence="2" id="KW-1185">Reference proteome</keyword>
<accession>A0ACD3B2T0</accession>
<dbReference type="Proteomes" id="UP000308600">
    <property type="component" value="Unassembled WGS sequence"/>
</dbReference>